<feature type="transmembrane region" description="Helical" evidence="1">
    <location>
        <begin position="86"/>
        <end position="105"/>
    </location>
</feature>
<gene>
    <name evidence="2" type="ORF">tinsulaeT_31020</name>
</gene>
<name>A0ABQ6GWM6_9GAMM</name>
<comment type="caution">
    <text evidence="2">The sequence shown here is derived from an EMBL/GenBank/DDBJ whole genome shotgun (WGS) entry which is preliminary data.</text>
</comment>
<sequence length="205" mass="22630">MKSVKLPQPVSITLALFVLLTLLMVATRGHHFASLNHLPSASTAIFFIAGMYLRNMKAFWFFYLLTIGLDLASSYSRGYLGDCLTPSYPALVVSYGLMFVGGYWAKPQWRQSSAGLSSIKVAATLFIVGSIAFFISNGSYYAFSGNFASLSWQEYLARVEKYYASAVTKPVFYVVIAVAIDFVGSCLLRQQKVIAKFNAKESAKL</sequence>
<evidence type="ECO:0000313" key="2">
    <source>
        <dbReference type="EMBL" id="GLX79762.1"/>
    </source>
</evidence>
<accession>A0ABQ6GWM6</accession>
<keyword evidence="1" id="KW-1133">Transmembrane helix</keyword>
<dbReference type="RefSeq" id="WP_284245693.1">
    <property type="nucleotide sequence ID" value="NZ_BSST01000001.1"/>
</dbReference>
<keyword evidence="3" id="KW-1185">Reference proteome</keyword>
<feature type="transmembrane region" description="Helical" evidence="1">
    <location>
        <begin position="117"/>
        <end position="143"/>
    </location>
</feature>
<dbReference type="EMBL" id="BSST01000001">
    <property type="protein sequence ID" value="GLX79762.1"/>
    <property type="molecule type" value="Genomic_DNA"/>
</dbReference>
<evidence type="ECO:0000313" key="3">
    <source>
        <dbReference type="Proteomes" id="UP001157186"/>
    </source>
</evidence>
<feature type="transmembrane region" description="Helical" evidence="1">
    <location>
        <begin position="171"/>
        <end position="188"/>
    </location>
</feature>
<keyword evidence="1" id="KW-0812">Transmembrane</keyword>
<organism evidence="2 3">
    <name type="scientific">Thalassotalea insulae</name>
    <dbReference type="NCBI Taxonomy" id="2056778"/>
    <lineage>
        <taxon>Bacteria</taxon>
        <taxon>Pseudomonadati</taxon>
        <taxon>Pseudomonadota</taxon>
        <taxon>Gammaproteobacteria</taxon>
        <taxon>Alteromonadales</taxon>
        <taxon>Colwelliaceae</taxon>
        <taxon>Thalassotalea</taxon>
    </lineage>
</organism>
<dbReference type="Proteomes" id="UP001157186">
    <property type="component" value="Unassembled WGS sequence"/>
</dbReference>
<reference evidence="2 3" key="1">
    <citation type="submission" date="2023-03" db="EMBL/GenBank/DDBJ databases">
        <title>Draft genome sequence of Thalassotalea insulae KCTC 62186T.</title>
        <authorList>
            <person name="Sawabe T."/>
        </authorList>
    </citation>
    <scope>NUCLEOTIDE SEQUENCE [LARGE SCALE GENOMIC DNA]</scope>
    <source>
        <strain evidence="2 3">KCTC 62186</strain>
    </source>
</reference>
<evidence type="ECO:0000256" key="1">
    <source>
        <dbReference type="SAM" id="Phobius"/>
    </source>
</evidence>
<proteinExistence type="predicted"/>
<protein>
    <submittedName>
        <fullName evidence="2">Uncharacterized protein</fullName>
    </submittedName>
</protein>
<keyword evidence="1" id="KW-0472">Membrane</keyword>